<proteinExistence type="predicted"/>
<dbReference type="FunFam" id="3.40.50.880:FF:000003">
    <property type="entry name" value="Anthranilate synthase component II"/>
    <property type="match status" value="1"/>
</dbReference>
<evidence type="ECO:0000259" key="2">
    <source>
        <dbReference type="Pfam" id="PF00117"/>
    </source>
</evidence>
<dbReference type="NCBIfam" id="TIGR00566">
    <property type="entry name" value="trpG_papA"/>
    <property type="match status" value="1"/>
</dbReference>
<reference evidence="3 4" key="1">
    <citation type="journal article" date="2018" name="Mar. Genomics">
        <title>Complete genome sequence of Marinifilaceae bacterium strain SPP2, isolated from the Antarctic marine sediment.</title>
        <authorList>
            <person name="Watanabe M."/>
            <person name="Kojima H."/>
            <person name="Fukui M."/>
        </authorList>
    </citation>
    <scope>NUCLEOTIDE SEQUENCE [LARGE SCALE GENOMIC DNA]</scope>
    <source>
        <strain evidence="3 4">SPP2</strain>
    </source>
</reference>
<dbReference type="InterPro" id="IPR050472">
    <property type="entry name" value="Anth_synth/Amidotransfase"/>
</dbReference>
<dbReference type="Pfam" id="PF00117">
    <property type="entry name" value="GATase"/>
    <property type="match status" value="1"/>
</dbReference>
<keyword evidence="1 3" id="KW-0315">Glutamine amidotransferase</keyword>
<dbReference type="InterPro" id="IPR029062">
    <property type="entry name" value="Class_I_gatase-like"/>
</dbReference>
<gene>
    <name evidence="3" type="ORF">ALGA_4433</name>
</gene>
<dbReference type="PANTHER" id="PTHR43418">
    <property type="entry name" value="MULTIFUNCTIONAL TRYPTOPHAN BIOSYNTHESIS PROTEIN-RELATED"/>
    <property type="match status" value="1"/>
</dbReference>
<evidence type="ECO:0000313" key="3">
    <source>
        <dbReference type="EMBL" id="BAX82723.1"/>
    </source>
</evidence>
<dbReference type="RefSeq" id="WP_096433284.1">
    <property type="nucleotide sequence ID" value="NZ_AP018042.1"/>
</dbReference>
<dbReference type="AlphaFoldDB" id="A0A1Y1CRV2"/>
<dbReference type="InterPro" id="IPR017926">
    <property type="entry name" value="GATASE"/>
</dbReference>
<dbReference type="KEGG" id="mbas:ALGA_4433"/>
<sequence length="188" mass="21536">MRIVIIDNYDSFTYNLVHIVEQFCEQVIVMRNDQINWEQIGKCDKLIFSPGPGLPGEAKAMGEIMDQYAKTKPILGVCLGMQFIGEYFDAELFNLKEIVHGIPKATLITDGNECLFKNLPKQFNSGRYHSWALSKNNFPKCLRITATDEQNVIMAIRHKEFDLCGVQFHPESILTEHGKEILKNWILA</sequence>
<dbReference type="GO" id="GO:0005829">
    <property type="term" value="C:cytosol"/>
    <property type="evidence" value="ECO:0007669"/>
    <property type="project" value="TreeGrafter"/>
</dbReference>
<evidence type="ECO:0000256" key="1">
    <source>
        <dbReference type="ARBA" id="ARBA00022962"/>
    </source>
</evidence>
<dbReference type="OrthoDB" id="9786812at2"/>
<keyword evidence="3" id="KW-0808">Transferase</keyword>
<dbReference type="CDD" id="cd01743">
    <property type="entry name" value="GATase1_Anthranilate_Synthase"/>
    <property type="match status" value="1"/>
</dbReference>
<keyword evidence="4" id="KW-1185">Reference proteome</keyword>
<dbReference type="InterPro" id="IPR006221">
    <property type="entry name" value="TrpG/PapA_dom"/>
</dbReference>
<dbReference type="PROSITE" id="PS51273">
    <property type="entry name" value="GATASE_TYPE_1"/>
    <property type="match status" value="1"/>
</dbReference>
<protein>
    <submittedName>
        <fullName evidence="3">Glutamine amidotransferase</fullName>
    </submittedName>
</protein>
<dbReference type="EMBL" id="AP018042">
    <property type="protein sequence ID" value="BAX82723.1"/>
    <property type="molecule type" value="Genomic_DNA"/>
</dbReference>
<dbReference type="PRINTS" id="PR00096">
    <property type="entry name" value="GATASE"/>
</dbReference>
<dbReference type="PANTHER" id="PTHR43418:SF4">
    <property type="entry name" value="MULTIFUNCTIONAL TRYPTOPHAN BIOSYNTHESIS PROTEIN"/>
    <property type="match status" value="1"/>
</dbReference>
<dbReference type="Gene3D" id="3.40.50.880">
    <property type="match status" value="1"/>
</dbReference>
<reference evidence="4" key="2">
    <citation type="journal article" date="2020" name="Antonie Van Leeuwenhoek">
        <title>Labilibaculum antarcticum sp. nov., a novel facultative anaerobic, psychrotorelant bacterium isolated from marine sediment of Antarctica.</title>
        <authorList>
            <person name="Watanabe M."/>
            <person name="Kojima H."/>
            <person name="Fukui M."/>
        </authorList>
    </citation>
    <scope>NUCLEOTIDE SEQUENCE [LARGE SCALE GENOMIC DNA]</scope>
    <source>
        <strain evidence="4">SPP2</strain>
    </source>
</reference>
<dbReference type="GO" id="GO:0000162">
    <property type="term" value="P:L-tryptophan biosynthetic process"/>
    <property type="evidence" value="ECO:0007669"/>
    <property type="project" value="TreeGrafter"/>
</dbReference>
<dbReference type="PRINTS" id="PR00097">
    <property type="entry name" value="ANTSNTHASEII"/>
</dbReference>
<organism evidence="3 4">
    <name type="scientific">Labilibaculum antarcticum</name>
    <dbReference type="NCBI Taxonomy" id="1717717"/>
    <lineage>
        <taxon>Bacteria</taxon>
        <taxon>Pseudomonadati</taxon>
        <taxon>Bacteroidota</taxon>
        <taxon>Bacteroidia</taxon>
        <taxon>Marinilabiliales</taxon>
        <taxon>Marinifilaceae</taxon>
        <taxon>Labilibaculum</taxon>
    </lineage>
</organism>
<feature type="domain" description="Glutamine amidotransferase" evidence="2">
    <location>
        <begin position="4"/>
        <end position="186"/>
    </location>
</feature>
<dbReference type="GO" id="GO:0016740">
    <property type="term" value="F:transferase activity"/>
    <property type="evidence" value="ECO:0007669"/>
    <property type="project" value="UniProtKB-KW"/>
</dbReference>
<dbReference type="SUPFAM" id="SSF52317">
    <property type="entry name" value="Class I glutamine amidotransferase-like"/>
    <property type="match status" value="1"/>
</dbReference>
<dbReference type="GO" id="GO:0004049">
    <property type="term" value="F:anthranilate synthase activity"/>
    <property type="evidence" value="ECO:0007669"/>
    <property type="project" value="TreeGrafter"/>
</dbReference>
<accession>A0A1Y1CRV2</accession>
<evidence type="ECO:0000313" key="4">
    <source>
        <dbReference type="Proteomes" id="UP000218267"/>
    </source>
</evidence>
<name>A0A1Y1CRV2_9BACT</name>
<dbReference type="Proteomes" id="UP000218267">
    <property type="component" value="Chromosome"/>
</dbReference>